<dbReference type="SUPFAM" id="SSF46785">
    <property type="entry name" value="Winged helix' DNA-binding domain"/>
    <property type="match status" value="1"/>
</dbReference>
<keyword evidence="1" id="KW-0489">Methyltransferase</keyword>
<evidence type="ECO:0000313" key="5">
    <source>
        <dbReference type="EMBL" id="KAE8717029.1"/>
    </source>
</evidence>
<dbReference type="InterPro" id="IPR029063">
    <property type="entry name" value="SAM-dependent_MTases_sf"/>
</dbReference>
<accession>A0A6A3BQ56</accession>
<evidence type="ECO:0000256" key="1">
    <source>
        <dbReference type="ARBA" id="ARBA00022603"/>
    </source>
</evidence>
<dbReference type="Gene3D" id="3.40.50.150">
    <property type="entry name" value="Vaccinia Virus protein VP39"/>
    <property type="match status" value="1"/>
</dbReference>
<dbReference type="GO" id="GO:0032259">
    <property type="term" value="P:methylation"/>
    <property type="evidence" value="ECO:0007669"/>
    <property type="project" value="UniProtKB-KW"/>
</dbReference>
<dbReference type="InterPro" id="IPR036390">
    <property type="entry name" value="WH_DNA-bd_sf"/>
</dbReference>
<sequence length="190" mass="20745">MENADAAAAEHSNKAMPAIMDLENMIRVPMSLHAVVRLNVPDAIWQDGANTPLSAAHILSHEHLDSCGERTYYPTEIGKTLVTDAEGLSYAPYVLQHHQDALVRAWPLVHEAVLDPTSEPFVKANGEGAYRCYGKKPEMNGLMQKAMSGVSVHFMRAILNSYDGIKGVKKLVDVGGSAGDCLRMILHKHS</sequence>
<dbReference type="Proteomes" id="UP000436088">
    <property type="component" value="Unassembled WGS sequence"/>
</dbReference>
<organism evidence="5 6">
    <name type="scientific">Hibiscus syriacus</name>
    <name type="common">Rose of Sharon</name>
    <dbReference type="NCBI Taxonomy" id="106335"/>
    <lineage>
        <taxon>Eukaryota</taxon>
        <taxon>Viridiplantae</taxon>
        <taxon>Streptophyta</taxon>
        <taxon>Embryophyta</taxon>
        <taxon>Tracheophyta</taxon>
        <taxon>Spermatophyta</taxon>
        <taxon>Magnoliopsida</taxon>
        <taxon>eudicotyledons</taxon>
        <taxon>Gunneridae</taxon>
        <taxon>Pentapetalae</taxon>
        <taxon>rosids</taxon>
        <taxon>malvids</taxon>
        <taxon>Malvales</taxon>
        <taxon>Malvaceae</taxon>
        <taxon>Malvoideae</taxon>
        <taxon>Hibiscus</taxon>
    </lineage>
</organism>
<name>A0A6A3BQ56_HIBSY</name>
<dbReference type="EMBL" id="VEPZ02000834">
    <property type="protein sequence ID" value="KAE8717029.1"/>
    <property type="molecule type" value="Genomic_DNA"/>
</dbReference>
<feature type="domain" description="O-methyltransferase C-terminal" evidence="4">
    <location>
        <begin position="109"/>
        <end position="186"/>
    </location>
</feature>
<comment type="caution">
    <text evidence="5">The sequence shown here is derived from an EMBL/GenBank/DDBJ whole genome shotgun (WGS) entry which is preliminary data.</text>
</comment>
<evidence type="ECO:0000313" key="6">
    <source>
        <dbReference type="Proteomes" id="UP000436088"/>
    </source>
</evidence>
<dbReference type="InterPro" id="IPR036388">
    <property type="entry name" value="WH-like_DNA-bd_sf"/>
</dbReference>
<dbReference type="InterPro" id="IPR016461">
    <property type="entry name" value="COMT-like"/>
</dbReference>
<gene>
    <name evidence="5" type="ORF">F3Y22_tig00110065pilonHSYRG00152</name>
</gene>
<evidence type="ECO:0000256" key="2">
    <source>
        <dbReference type="ARBA" id="ARBA00022679"/>
    </source>
</evidence>
<dbReference type="PROSITE" id="PS51683">
    <property type="entry name" value="SAM_OMT_II"/>
    <property type="match status" value="1"/>
</dbReference>
<dbReference type="SUPFAM" id="SSF53335">
    <property type="entry name" value="S-adenosyl-L-methionine-dependent methyltransferases"/>
    <property type="match status" value="1"/>
</dbReference>
<dbReference type="Gene3D" id="1.10.10.10">
    <property type="entry name" value="Winged helix-like DNA-binding domain superfamily/Winged helix DNA-binding domain"/>
    <property type="match status" value="1"/>
</dbReference>
<keyword evidence="6" id="KW-1185">Reference proteome</keyword>
<dbReference type="GO" id="GO:0008171">
    <property type="term" value="F:O-methyltransferase activity"/>
    <property type="evidence" value="ECO:0007669"/>
    <property type="project" value="InterPro"/>
</dbReference>
<keyword evidence="3" id="KW-0949">S-adenosyl-L-methionine</keyword>
<dbReference type="InterPro" id="IPR001077">
    <property type="entry name" value="COMT_C"/>
</dbReference>
<dbReference type="GO" id="GO:0046983">
    <property type="term" value="F:protein dimerization activity"/>
    <property type="evidence" value="ECO:0007669"/>
    <property type="project" value="InterPro"/>
</dbReference>
<reference evidence="5" key="1">
    <citation type="submission" date="2019-09" db="EMBL/GenBank/DDBJ databases">
        <title>Draft genome information of white flower Hibiscus syriacus.</title>
        <authorList>
            <person name="Kim Y.-M."/>
        </authorList>
    </citation>
    <scope>NUCLEOTIDE SEQUENCE [LARGE SCALE GENOMIC DNA]</scope>
    <source>
        <strain evidence="5">YM2019G1</strain>
    </source>
</reference>
<dbReference type="Pfam" id="PF00891">
    <property type="entry name" value="Methyltransf_2"/>
    <property type="match status" value="1"/>
</dbReference>
<protein>
    <recommendedName>
        <fullName evidence="4">O-methyltransferase C-terminal domain-containing protein</fullName>
    </recommendedName>
</protein>
<keyword evidence="2" id="KW-0808">Transferase</keyword>
<evidence type="ECO:0000256" key="3">
    <source>
        <dbReference type="ARBA" id="ARBA00022691"/>
    </source>
</evidence>
<dbReference type="PANTHER" id="PTHR11746">
    <property type="entry name" value="O-METHYLTRANSFERASE"/>
    <property type="match status" value="1"/>
</dbReference>
<proteinExistence type="predicted"/>
<evidence type="ECO:0000259" key="4">
    <source>
        <dbReference type="Pfam" id="PF00891"/>
    </source>
</evidence>
<dbReference type="AlphaFoldDB" id="A0A6A3BQ56"/>